<evidence type="ECO:0000313" key="3">
    <source>
        <dbReference type="Proteomes" id="UP001049176"/>
    </source>
</evidence>
<dbReference type="GeneID" id="66074335"/>
<protein>
    <submittedName>
        <fullName evidence="2">Uncharacterized protein</fullName>
    </submittedName>
</protein>
<dbReference type="EMBL" id="CM032182">
    <property type="protein sequence ID" value="KAG7097948.1"/>
    <property type="molecule type" value="Genomic_DNA"/>
</dbReference>
<dbReference type="AlphaFoldDB" id="A0A9P8ADY3"/>
<evidence type="ECO:0000256" key="1">
    <source>
        <dbReference type="SAM" id="MobiDB-lite"/>
    </source>
</evidence>
<proteinExistence type="predicted"/>
<sequence>MLLMKGLEEEGGGNEASPLTSEGRGSTPIAPNQAEQGVLDIWSPDFERHDELDVWSPHHDDSWHSLRPPPGPPDVATIGSSPPGPSLQQPDLPPTPSHWLNNPKLLGISILVDIKSGDHCTTNKRTGLFVKSVGGHKVRYHKTKHIFYDIPLEYVDHYRNRPRCDSLMIVARSDGDEHTGKLIRFVEAFYTGSGTAEKRWILCAVVDGVGRGSHMMGEFLELTMEQVEVVWEPDRNWANASLMRDIRILVGQKKKRRRPGTVTYTNLTAFVKSDHTSSDPAPAPTST</sequence>
<reference evidence="2" key="1">
    <citation type="journal article" date="2021" name="Genome Biol. Evol.">
        <title>The assembled and annotated genome of the fairy-ring fungus Marasmius oreades.</title>
        <authorList>
            <person name="Hiltunen M."/>
            <person name="Ament-Velasquez S.L."/>
            <person name="Johannesson H."/>
        </authorList>
    </citation>
    <scope>NUCLEOTIDE SEQUENCE</scope>
    <source>
        <strain evidence="2">03SP1</strain>
    </source>
</reference>
<feature type="compositionally biased region" description="Polar residues" evidence="1">
    <location>
        <begin position="17"/>
        <end position="35"/>
    </location>
</feature>
<evidence type="ECO:0000313" key="2">
    <source>
        <dbReference type="EMBL" id="KAG7097948.1"/>
    </source>
</evidence>
<feature type="region of interest" description="Disordered" evidence="1">
    <location>
        <begin position="57"/>
        <end position="98"/>
    </location>
</feature>
<feature type="region of interest" description="Disordered" evidence="1">
    <location>
        <begin position="1"/>
        <end position="35"/>
    </location>
</feature>
<dbReference type="RefSeq" id="XP_043014418.1">
    <property type="nucleotide sequence ID" value="XM_043149810.1"/>
</dbReference>
<keyword evidence="3" id="KW-1185">Reference proteome</keyword>
<accession>A0A9P8ADY3</accession>
<gene>
    <name evidence="2" type="ORF">E1B28_005259</name>
</gene>
<dbReference type="Proteomes" id="UP001049176">
    <property type="component" value="Chromosome 2"/>
</dbReference>
<dbReference type="KEGG" id="more:E1B28_005259"/>
<organism evidence="2 3">
    <name type="scientific">Marasmius oreades</name>
    <name type="common">fairy-ring Marasmius</name>
    <dbReference type="NCBI Taxonomy" id="181124"/>
    <lineage>
        <taxon>Eukaryota</taxon>
        <taxon>Fungi</taxon>
        <taxon>Dikarya</taxon>
        <taxon>Basidiomycota</taxon>
        <taxon>Agaricomycotina</taxon>
        <taxon>Agaricomycetes</taxon>
        <taxon>Agaricomycetidae</taxon>
        <taxon>Agaricales</taxon>
        <taxon>Marasmiineae</taxon>
        <taxon>Marasmiaceae</taxon>
        <taxon>Marasmius</taxon>
    </lineage>
</organism>
<comment type="caution">
    <text evidence="2">The sequence shown here is derived from an EMBL/GenBank/DDBJ whole genome shotgun (WGS) entry which is preliminary data.</text>
</comment>
<name>A0A9P8ADY3_9AGAR</name>
<dbReference type="OrthoDB" id="3048815at2759"/>